<dbReference type="Proteomes" id="UP000520156">
    <property type="component" value="Unassembled WGS sequence"/>
</dbReference>
<dbReference type="EMBL" id="JACLAU010000033">
    <property type="protein sequence ID" value="MBC2653052.1"/>
    <property type="molecule type" value="Genomic_DNA"/>
</dbReference>
<keyword evidence="3" id="KW-1185">Reference proteome</keyword>
<name>A0A7X1F9T0_9SPHN</name>
<dbReference type="AlphaFoldDB" id="A0A7X1F9T0"/>
<dbReference type="RefSeq" id="WP_185684440.1">
    <property type="nucleotide sequence ID" value="NZ_JACLAU010000033.1"/>
</dbReference>
<protein>
    <submittedName>
        <fullName evidence="2">Carboxymuconolactone decarboxylase family protein</fullName>
    </submittedName>
</protein>
<organism evidence="2 3">
    <name type="scientific">Novosphingobium aerophilum</name>
    <dbReference type="NCBI Taxonomy" id="2839843"/>
    <lineage>
        <taxon>Bacteria</taxon>
        <taxon>Pseudomonadati</taxon>
        <taxon>Pseudomonadota</taxon>
        <taxon>Alphaproteobacteria</taxon>
        <taxon>Sphingomonadales</taxon>
        <taxon>Sphingomonadaceae</taxon>
        <taxon>Novosphingobium</taxon>
    </lineage>
</organism>
<evidence type="ECO:0000313" key="3">
    <source>
        <dbReference type="Proteomes" id="UP000520156"/>
    </source>
</evidence>
<dbReference type="InterPro" id="IPR003779">
    <property type="entry name" value="CMD-like"/>
</dbReference>
<sequence>MSLMDHKARSERGQALQVEVCAEVVAAATTPFEESLRDFVYAEVWSRPGLDRRARYLVSLAGAVLAGADAELVEGYARGALKGGHLSLRELREAALHLAVYGGWSRGRQLDRAVTAAAGALGLPAADCPAIRGEDWDPEARTREGMAEFTSVMTFPGGPSATPYLEAINNFVFGEMWQRYDGLDQRSRRWITLVGVCESSTETPIKSHIHAAMASGNCKPDEMQEFVLQYGIHAGWPKASIVQSVVIEMSRKVADGLPWNG</sequence>
<gene>
    <name evidence="2" type="ORF">H7F49_15245</name>
</gene>
<comment type="caution">
    <text evidence="2">The sequence shown here is derived from an EMBL/GenBank/DDBJ whole genome shotgun (WGS) entry which is preliminary data.</text>
</comment>
<dbReference type="PANTHER" id="PTHR33570">
    <property type="entry name" value="4-CARBOXYMUCONOLACTONE DECARBOXYLASE FAMILY PROTEIN"/>
    <property type="match status" value="1"/>
</dbReference>
<dbReference type="Pfam" id="PF02627">
    <property type="entry name" value="CMD"/>
    <property type="match status" value="1"/>
</dbReference>
<dbReference type="PANTHER" id="PTHR33570:SF2">
    <property type="entry name" value="CARBOXYMUCONOLACTONE DECARBOXYLASE-LIKE DOMAIN-CONTAINING PROTEIN"/>
    <property type="match status" value="1"/>
</dbReference>
<dbReference type="Gene3D" id="1.20.1290.10">
    <property type="entry name" value="AhpD-like"/>
    <property type="match status" value="1"/>
</dbReference>
<dbReference type="SUPFAM" id="SSF69118">
    <property type="entry name" value="AhpD-like"/>
    <property type="match status" value="1"/>
</dbReference>
<dbReference type="InterPro" id="IPR052512">
    <property type="entry name" value="4CMD/NDH-1_regulator"/>
</dbReference>
<dbReference type="GO" id="GO:0051920">
    <property type="term" value="F:peroxiredoxin activity"/>
    <property type="evidence" value="ECO:0007669"/>
    <property type="project" value="InterPro"/>
</dbReference>
<accession>A0A7X1F9T0</accession>
<dbReference type="InterPro" id="IPR029032">
    <property type="entry name" value="AhpD-like"/>
</dbReference>
<proteinExistence type="predicted"/>
<feature type="domain" description="Carboxymuconolactone decarboxylase-like" evidence="1">
    <location>
        <begin position="34"/>
        <end position="114"/>
    </location>
</feature>
<evidence type="ECO:0000259" key="1">
    <source>
        <dbReference type="Pfam" id="PF02627"/>
    </source>
</evidence>
<evidence type="ECO:0000313" key="2">
    <source>
        <dbReference type="EMBL" id="MBC2653052.1"/>
    </source>
</evidence>
<reference evidence="2 3" key="1">
    <citation type="submission" date="2020-08" db="EMBL/GenBank/DDBJ databases">
        <title>The genome sequence of Novosphingobium flavum 4Y4.</title>
        <authorList>
            <person name="Liu Y."/>
        </authorList>
    </citation>
    <scope>NUCLEOTIDE SEQUENCE [LARGE SCALE GENOMIC DNA]</scope>
    <source>
        <strain evidence="2 3">4Y4</strain>
    </source>
</reference>